<accession>A0A1H3G865</accession>
<dbReference type="SUPFAM" id="SSF56935">
    <property type="entry name" value="Porins"/>
    <property type="match status" value="1"/>
</dbReference>
<reference evidence="4" key="1">
    <citation type="submission" date="2016-10" db="EMBL/GenBank/DDBJ databases">
        <authorList>
            <person name="Varghese N."/>
            <person name="Submissions S."/>
        </authorList>
    </citation>
    <scope>NUCLEOTIDE SEQUENCE [LARGE SCALE GENOMIC DNA]</scope>
    <source>
        <strain evidence="4">NRRL B-59562</strain>
    </source>
</reference>
<evidence type="ECO:0000259" key="2">
    <source>
        <dbReference type="Pfam" id="PF13609"/>
    </source>
</evidence>
<dbReference type="Gene3D" id="2.40.160.10">
    <property type="entry name" value="Porin"/>
    <property type="match status" value="1"/>
</dbReference>
<sequence>MHNNKRVPARFLQLALGASVALGMAQQAAAEIVLYDKDDTTFSTDGYINAFYVSSDVDREGEQFDRRQSRVKMGFLPNWLGFNFGKQVDDLKLGGRASFWVTINDSETNGTDTAIDVRQFYGTVSNPEWGEVLVGKDFGLFSRSNIFLDELLAGYGNVSDTLGLVDGTGVSFGNIGTGYPYPFPTSQITYRNNNLVEGLRVAVGIMDPVDTNDDSAVGKSYQEEPRLESEVSYQFQLGGSTIYTWINGGYQTSENTDDTVDDVTSKGLGYGVQAKMAGFSVTASGFQAKGINPFFTNNAGEATLREIDSDGYLLQGSYTWGKNRLALSYGKTEDDGNGLGSAADYETRGIAYFRTINDNLKLVAEYNQYQIDGEDGSGLDEDTDTLAVGAVLSW</sequence>
<proteinExistence type="predicted"/>
<protein>
    <submittedName>
        <fullName evidence="3">Porin</fullName>
    </submittedName>
</protein>
<organism evidence="3 4">
    <name type="scientific">Pseudomonas kuykendallii</name>
    <dbReference type="NCBI Taxonomy" id="1007099"/>
    <lineage>
        <taxon>Bacteria</taxon>
        <taxon>Pseudomonadati</taxon>
        <taxon>Pseudomonadota</taxon>
        <taxon>Gammaproteobacteria</taxon>
        <taxon>Pseudomonadales</taxon>
        <taxon>Pseudomonadaceae</taxon>
        <taxon>Pseudomonas</taxon>
    </lineage>
</organism>
<dbReference type="EMBL" id="FNNU01000009">
    <property type="protein sequence ID" value="SDX99533.1"/>
    <property type="molecule type" value="Genomic_DNA"/>
</dbReference>
<dbReference type="AlphaFoldDB" id="A0A1H3G865"/>
<evidence type="ECO:0000313" key="3">
    <source>
        <dbReference type="EMBL" id="SDX99533.1"/>
    </source>
</evidence>
<evidence type="ECO:0000256" key="1">
    <source>
        <dbReference type="SAM" id="SignalP"/>
    </source>
</evidence>
<dbReference type="Pfam" id="PF13609">
    <property type="entry name" value="Porin_4"/>
    <property type="match status" value="1"/>
</dbReference>
<dbReference type="InterPro" id="IPR023614">
    <property type="entry name" value="Porin_dom_sf"/>
</dbReference>
<feature type="chain" id="PRO_5017466152" evidence="1">
    <location>
        <begin position="31"/>
        <end position="394"/>
    </location>
</feature>
<dbReference type="InterPro" id="IPR033900">
    <property type="entry name" value="Gram_neg_porin_domain"/>
</dbReference>
<dbReference type="Proteomes" id="UP000243778">
    <property type="component" value="Unassembled WGS sequence"/>
</dbReference>
<dbReference type="STRING" id="1007099.SAMN05216287_4277"/>
<dbReference type="GO" id="GO:0016020">
    <property type="term" value="C:membrane"/>
    <property type="evidence" value="ECO:0007669"/>
    <property type="project" value="InterPro"/>
</dbReference>
<dbReference type="GO" id="GO:0015288">
    <property type="term" value="F:porin activity"/>
    <property type="evidence" value="ECO:0007669"/>
    <property type="project" value="InterPro"/>
</dbReference>
<feature type="domain" description="Porin" evidence="2">
    <location>
        <begin position="18"/>
        <end position="372"/>
    </location>
</feature>
<keyword evidence="4" id="KW-1185">Reference proteome</keyword>
<dbReference type="OrthoDB" id="8735103at2"/>
<gene>
    <name evidence="3" type="ORF">SAMN05216287_4277</name>
</gene>
<dbReference type="RefSeq" id="WP_090231678.1">
    <property type="nucleotide sequence ID" value="NZ_FNNU01000009.1"/>
</dbReference>
<evidence type="ECO:0000313" key="4">
    <source>
        <dbReference type="Proteomes" id="UP000243778"/>
    </source>
</evidence>
<feature type="signal peptide" evidence="1">
    <location>
        <begin position="1"/>
        <end position="30"/>
    </location>
</feature>
<name>A0A1H3G865_9PSED</name>
<keyword evidence="1" id="KW-0732">Signal</keyword>